<sequence length="280" mass="32777">MAYLRPWNGKRNAGMLSFEKLTMDYLVADFKCTVFDCGFYTDSLPAINLHFQTHQNTGLSSVAQLRLWLECWCCKYVASSVSEVLKHICTVHRYCGYQCNLCCYRSRDSNSVIVHQRRYHPEHFDASKIICLHGRQKPYNSMDDDTITNEMRINVKPLQCSHCNMRRFTDLDEFVTHIEGHKKIYIECHICGQLTPTRGMIGHIKLHNMYLFQCIYCDYGTFATAAITEHVAEEHPERMLCYHTRCSRNNFPPFVRVLQKIDPKRFVVCPSKRTDVHIID</sequence>
<reference evidence="2" key="2">
    <citation type="submission" date="2020-05" db="UniProtKB">
        <authorList>
            <consortium name="EnsemblMetazoa"/>
        </authorList>
    </citation>
    <scope>IDENTIFICATION</scope>
    <source>
        <strain evidence="2">Epiroticus2</strain>
    </source>
</reference>
<organism evidence="2 3">
    <name type="scientific">Anopheles epiroticus</name>
    <dbReference type="NCBI Taxonomy" id="199890"/>
    <lineage>
        <taxon>Eukaryota</taxon>
        <taxon>Metazoa</taxon>
        <taxon>Ecdysozoa</taxon>
        <taxon>Arthropoda</taxon>
        <taxon>Hexapoda</taxon>
        <taxon>Insecta</taxon>
        <taxon>Pterygota</taxon>
        <taxon>Neoptera</taxon>
        <taxon>Endopterygota</taxon>
        <taxon>Diptera</taxon>
        <taxon>Nematocera</taxon>
        <taxon>Culicoidea</taxon>
        <taxon>Culicidae</taxon>
        <taxon>Anophelinae</taxon>
        <taxon>Anopheles</taxon>
    </lineage>
</organism>
<reference evidence="3" key="1">
    <citation type="submission" date="2013-03" db="EMBL/GenBank/DDBJ databases">
        <title>The Genome Sequence of Anopheles epiroticus epiroticus2.</title>
        <authorList>
            <consortium name="The Broad Institute Genomics Platform"/>
            <person name="Neafsey D.E."/>
            <person name="Howell P."/>
            <person name="Walker B."/>
            <person name="Young S.K."/>
            <person name="Zeng Q."/>
            <person name="Gargeya S."/>
            <person name="Fitzgerald M."/>
            <person name="Haas B."/>
            <person name="Abouelleil A."/>
            <person name="Allen A.W."/>
            <person name="Alvarado L."/>
            <person name="Arachchi H.M."/>
            <person name="Berlin A.M."/>
            <person name="Chapman S.B."/>
            <person name="Gainer-Dewar J."/>
            <person name="Goldberg J."/>
            <person name="Griggs A."/>
            <person name="Gujja S."/>
            <person name="Hansen M."/>
            <person name="Howarth C."/>
            <person name="Imamovic A."/>
            <person name="Ireland A."/>
            <person name="Larimer J."/>
            <person name="McCowan C."/>
            <person name="Murphy C."/>
            <person name="Pearson M."/>
            <person name="Poon T.W."/>
            <person name="Priest M."/>
            <person name="Roberts A."/>
            <person name="Saif S."/>
            <person name="Shea T."/>
            <person name="Sisk P."/>
            <person name="Sykes S."/>
            <person name="Wortman J."/>
            <person name="Nusbaum C."/>
            <person name="Birren B."/>
        </authorList>
    </citation>
    <scope>NUCLEOTIDE SEQUENCE [LARGE SCALE GENOMIC DNA]</scope>
    <source>
        <strain evidence="3">Epiroticus2</strain>
    </source>
</reference>
<feature type="domain" description="C2H2-type" evidence="1">
    <location>
        <begin position="158"/>
        <end position="181"/>
    </location>
</feature>
<dbReference type="VEuPathDB" id="VectorBase:AEPI010924"/>
<dbReference type="Proteomes" id="UP000075885">
    <property type="component" value="Unassembled WGS sequence"/>
</dbReference>
<evidence type="ECO:0000313" key="2">
    <source>
        <dbReference type="EnsemblMetazoa" id="AEPI010924-PA"/>
    </source>
</evidence>
<proteinExistence type="predicted"/>
<feature type="domain" description="C2H2-type" evidence="1">
    <location>
        <begin position="97"/>
        <end position="120"/>
    </location>
</feature>
<dbReference type="SMART" id="SM00355">
    <property type="entry name" value="ZnF_C2H2"/>
    <property type="match status" value="6"/>
</dbReference>
<name>A0A182PVD7_9DIPT</name>
<dbReference type="STRING" id="199890.A0A182PVD7"/>
<dbReference type="EnsemblMetazoa" id="AEPI010924-RA">
    <property type="protein sequence ID" value="AEPI010924-PA"/>
    <property type="gene ID" value="AEPI010924"/>
</dbReference>
<feature type="domain" description="C2H2-type" evidence="1">
    <location>
        <begin position="212"/>
        <end position="235"/>
    </location>
</feature>
<accession>A0A182PVD7</accession>
<dbReference type="InterPro" id="IPR013087">
    <property type="entry name" value="Znf_C2H2_type"/>
</dbReference>
<evidence type="ECO:0000313" key="3">
    <source>
        <dbReference type="Proteomes" id="UP000075885"/>
    </source>
</evidence>
<keyword evidence="3" id="KW-1185">Reference proteome</keyword>
<feature type="domain" description="C2H2-type" evidence="1">
    <location>
        <begin position="30"/>
        <end position="54"/>
    </location>
</feature>
<dbReference type="AlphaFoldDB" id="A0A182PVD7"/>
<protein>
    <recommendedName>
        <fullName evidence="1">C2H2-type domain-containing protein</fullName>
    </recommendedName>
</protein>
<feature type="domain" description="C2H2-type" evidence="1">
    <location>
        <begin position="69"/>
        <end position="92"/>
    </location>
</feature>
<evidence type="ECO:0000259" key="1">
    <source>
        <dbReference type="SMART" id="SM00355"/>
    </source>
</evidence>
<feature type="domain" description="C2H2-type" evidence="1">
    <location>
        <begin position="186"/>
        <end position="207"/>
    </location>
</feature>